<dbReference type="EMBL" id="LAZR01000908">
    <property type="protein sequence ID" value="KKN54912.1"/>
    <property type="molecule type" value="Genomic_DNA"/>
</dbReference>
<name>A0A0F9RYB8_9ZZZZ</name>
<organism evidence="1">
    <name type="scientific">marine sediment metagenome</name>
    <dbReference type="NCBI Taxonomy" id="412755"/>
    <lineage>
        <taxon>unclassified sequences</taxon>
        <taxon>metagenomes</taxon>
        <taxon>ecological metagenomes</taxon>
    </lineage>
</organism>
<dbReference type="AlphaFoldDB" id="A0A0F9RYB8"/>
<comment type="caution">
    <text evidence="1">The sequence shown here is derived from an EMBL/GenBank/DDBJ whole genome shotgun (WGS) entry which is preliminary data.</text>
</comment>
<reference evidence="1" key="1">
    <citation type="journal article" date="2015" name="Nature">
        <title>Complex archaea that bridge the gap between prokaryotes and eukaryotes.</title>
        <authorList>
            <person name="Spang A."/>
            <person name="Saw J.H."/>
            <person name="Jorgensen S.L."/>
            <person name="Zaremba-Niedzwiedzka K."/>
            <person name="Martijn J."/>
            <person name="Lind A.E."/>
            <person name="van Eijk R."/>
            <person name="Schleper C."/>
            <person name="Guy L."/>
            <person name="Ettema T.J."/>
        </authorList>
    </citation>
    <scope>NUCLEOTIDE SEQUENCE</scope>
</reference>
<protein>
    <submittedName>
        <fullName evidence="1">Uncharacterized protein</fullName>
    </submittedName>
</protein>
<sequence>MWDADRGKWVPTERLKNTQLTNAQVLALRATPITLVAAPGANLTALVHRVYIVSDDTAGAWTETDDNLLVEYADATAITPAIDATNLVGGGVQIRDIRISTGDLPPDVNAVVRIKNTGGGEWGGGNAANTMSVRVWYSIVPAVAFS</sequence>
<evidence type="ECO:0000313" key="1">
    <source>
        <dbReference type="EMBL" id="KKN54912.1"/>
    </source>
</evidence>
<accession>A0A0F9RYB8</accession>
<proteinExistence type="predicted"/>
<gene>
    <name evidence="1" type="ORF">LCGC14_0588050</name>
</gene>